<feature type="region of interest" description="Disordered" evidence="1">
    <location>
        <begin position="1"/>
        <end position="32"/>
    </location>
</feature>
<proteinExistence type="predicted"/>
<evidence type="ECO:0000313" key="2">
    <source>
        <dbReference type="EMBL" id="SFG48440.1"/>
    </source>
</evidence>
<gene>
    <name evidence="2" type="ORF">SAMN02910432_01560</name>
</gene>
<sequence length="67" mass="7503">MVEKEKRLGNQDPTQSAILPFRDGTVSGTPPTPFSRLAGGCFNVFPLKIENRSPFLENKKRIRDNQG</sequence>
<dbReference type="AlphaFoldDB" id="A0A1I2S6Q6"/>
<name>A0A1I2S6Q6_9LACO</name>
<dbReference type="RefSeq" id="WP_041819940.1">
    <property type="nucleotide sequence ID" value="NZ_AYYL01000022.1"/>
</dbReference>
<organism evidence="2 3">
    <name type="scientific">Ligilactobacillus ruminis DSM 20403 = NBRC 102161</name>
    <dbReference type="NCBI Taxonomy" id="1423798"/>
    <lineage>
        <taxon>Bacteria</taxon>
        <taxon>Bacillati</taxon>
        <taxon>Bacillota</taxon>
        <taxon>Bacilli</taxon>
        <taxon>Lactobacillales</taxon>
        <taxon>Lactobacillaceae</taxon>
        <taxon>Ligilactobacillus</taxon>
    </lineage>
</organism>
<reference evidence="3" key="1">
    <citation type="submission" date="2016-10" db="EMBL/GenBank/DDBJ databases">
        <authorList>
            <person name="Varghese N."/>
            <person name="Submissions S."/>
        </authorList>
    </citation>
    <scope>NUCLEOTIDE SEQUENCE [LARGE SCALE GENOMIC DNA]</scope>
    <source>
        <strain evidence="3">DSM 20403</strain>
    </source>
</reference>
<dbReference type="Proteomes" id="UP000182635">
    <property type="component" value="Unassembled WGS sequence"/>
</dbReference>
<evidence type="ECO:0000256" key="1">
    <source>
        <dbReference type="SAM" id="MobiDB-lite"/>
    </source>
</evidence>
<dbReference type="EMBL" id="FOPI01000026">
    <property type="protein sequence ID" value="SFG48440.1"/>
    <property type="molecule type" value="Genomic_DNA"/>
</dbReference>
<dbReference type="GeneID" id="45175040"/>
<evidence type="ECO:0000313" key="3">
    <source>
        <dbReference type="Proteomes" id="UP000182635"/>
    </source>
</evidence>
<protein>
    <submittedName>
        <fullName evidence="2">Uncharacterized protein</fullName>
    </submittedName>
</protein>
<accession>A0A1I2S6Q6</accession>